<evidence type="ECO:0000256" key="2">
    <source>
        <dbReference type="ARBA" id="ARBA00022485"/>
    </source>
</evidence>
<proteinExistence type="predicted"/>
<organism evidence="9 10">
    <name type="scientific">Vavraia culicis (isolate floridensis)</name>
    <name type="common">Microsporidian parasite</name>
    <dbReference type="NCBI Taxonomy" id="948595"/>
    <lineage>
        <taxon>Eukaryota</taxon>
        <taxon>Fungi</taxon>
        <taxon>Fungi incertae sedis</taxon>
        <taxon>Microsporidia</taxon>
        <taxon>Pleistophoridae</taxon>
        <taxon>Vavraia</taxon>
    </lineage>
</organism>
<dbReference type="PANTHER" id="PTHR10537">
    <property type="entry name" value="DNA PRIMASE LARGE SUBUNIT"/>
    <property type="match status" value="1"/>
</dbReference>
<dbReference type="GO" id="GO:0006269">
    <property type="term" value="P:DNA replication, synthesis of primer"/>
    <property type="evidence" value="ECO:0007669"/>
    <property type="project" value="UniProtKB-KW"/>
</dbReference>
<dbReference type="GO" id="GO:0046872">
    <property type="term" value="F:metal ion binding"/>
    <property type="evidence" value="ECO:0007669"/>
    <property type="project" value="UniProtKB-KW"/>
</dbReference>
<protein>
    <recommendedName>
        <fullName evidence="8">DNA primase large subunit C-terminal domain-containing protein</fullName>
    </recommendedName>
</protein>
<sequence>MQKIQKDEFPCRVSFYTELHTPTVGYPELIKLTKKRLSILKSIETINDHRIMDLAPREDELSHFLCRLITCSVPWASQWFIAMETKLFRTRLATYNLSEIKNFFYTKYLKRAKNLQVDEKDVFIEDGTKFAPNEEIVNSATDYHTIHVYFSRAPELVRDCRVKLKMGYFVLQDANMVAILANEFREYLQERIDSLKANTCLRNDERFGNLAIDFFSTPQKSTGQLKSMLECAPPCIGLITKRMRCDRHLKYNDRQILIRYLKECGLPVDDCVEFLRNNFACDPVRFDREFVYVVRHNYGLEGKRASYSCYTCPQVVAMGACPFTSKSVVKEYLDENGFQDIEDAVFSEIEKRNYTKGCGTLLKYRKKSAEEVAVTSPFMFYDACKTNE</sequence>
<accession>L2GU19</accession>
<keyword evidence="5" id="KW-0479">Metal-binding</keyword>
<dbReference type="GO" id="GO:0051539">
    <property type="term" value="F:4 iron, 4 sulfur cluster binding"/>
    <property type="evidence" value="ECO:0007669"/>
    <property type="project" value="UniProtKB-KW"/>
</dbReference>
<dbReference type="OrthoDB" id="421393at2759"/>
<evidence type="ECO:0000256" key="6">
    <source>
        <dbReference type="ARBA" id="ARBA00023004"/>
    </source>
</evidence>
<comment type="cofactor">
    <cofactor evidence="1">
        <name>[4Fe-4S] cluster</name>
        <dbReference type="ChEBI" id="CHEBI:49883"/>
    </cofactor>
</comment>
<keyword evidence="10" id="KW-1185">Reference proteome</keyword>
<evidence type="ECO:0000259" key="8">
    <source>
        <dbReference type="Pfam" id="PF04104"/>
    </source>
</evidence>
<keyword evidence="2" id="KW-0004">4Fe-4S</keyword>
<keyword evidence="7" id="KW-0411">Iron-sulfur</keyword>
<keyword evidence="4" id="KW-0235">DNA replication</keyword>
<dbReference type="InterPro" id="IPR007238">
    <property type="entry name" value="DNA_primase_lsu_euk/arc"/>
</dbReference>
<dbReference type="VEuPathDB" id="MicrosporidiaDB:VCUG_01686"/>
<evidence type="ECO:0000256" key="3">
    <source>
        <dbReference type="ARBA" id="ARBA00022515"/>
    </source>
</evidence>
<keyword evidence="3" id="KW-0639">Primosome</keyword>
<evidence type="ECO:0000256" key="7">
    <source>
        <dbReference type="ARBA" id="ARBA00023014"/>
    </source>
</evidence>
<reference evidence="10" key="1">
    <citation type="submission" date="2011-03" db="EMBL/GenBank/DDBJ databases">
        <title>The genome sequence of Vavraia culicis strain floridensis.</title>
        <authorList>
            <consortium name="The Broad Institute Genome Sequencing Platform"/>
            <person name="Cuomo C."/>
            <person name="Becnel J."/>
            <person name="Sanscrainte N."/>
            <person name="Young S.K."/>
            <person name="Zeng Q."/>
            <person name="Gargeya S."/>
            <person name="Fitzgerald M."/>
            <person name="Haas B."/>
            <person name="Abouelleil A."/>
            <person name="Alvarado L."/>
            <person name="Arachchi H.M."/>
            <person name="Berlin A."/>
            <person name="Chapman S.B."/>
            <person name="Gearin G."/>
            <person name="Goldberg J."/>
            <person name="Griggs A."/>
            <person name="Gujja S."/>
            <person name="Hansen M."/>
            <person name="Heiman D."/>
            <person name="Howarth C."/>
            <person name="Larimer J."/>
            <person name="Lui A."/>
            <person name="MacDonald P.J.P."/>
            <person name="McCowen C."/>
            <person name="Montmayeur A."/>
            <person name="Murphy C."/>
            <person name="Neiman D."/>
            <person name="Pearson M."/>
            <person name="Priest M."/>
            <person name="Roberts A."/>
            <person name="Saif S."/>
            <person name="Shea T."/>
            <person name="Sisk P."/>
            <person name="Stolte C."/>
            <person name="Sykes S."/>
            <person name="Wortman J."/>
            <person name="Nusbaum C."/>
            <person name="Birren B."/>
        </authorList>
    </citation>
    <scope>NUCLEOTIDE SEQUENCE [LARGE SCALE GENOMIC DNA]</scope>
    <source>
        <strain evidence="10">floridensis</strain>
    </source>
</reference>
<feature type="domain" description="DNA primase large subunit C-terminal" evidence="8">
    <location>
        <begin position="230"/>
        <end position="381"/>
    </location>
</feature>
<dbReference type="FunCoup" id="L2GU19">
    <property type="interactions" value="155"/>
</dbReference>
<dbReference type="InterPro" id="IPR058560">
    <property type="entry name" value="DNA_primase_C"/>
</dbReference>
<dbReference type="Proteomes" id="UP000011081">
    <property type="component" value="Unassembled WGS sequence"/>
</dbReference>
<name>L2GU19_VAVCU</name>
<dbReference type="InParanoid" id="L2GU19"/>
<evidence type="ECO:0000256" key="1">
    <source>
        <dbReference type="ARBA" id="ARBA00001966"/>
    </source>
</evidence>
<dbReference type="GO" id="GO:0005658">
    <property type="term" value="C:alpha DNA polymerase:primase complex"/>
    <property type="evidence" value="ECO:0007669"/>
    <property type="project" value="TreeGrafter"/>
</dbReference>
<gene>
    <name evidence="9" type="ORF">VCUG_01686</name>
</gene>
<dbReference type="Pfam" id="PF26466">
    <property type="entry name" value="DNA_primase_lrg_N"/>
    <property type="match status" value="1"/>
</dbReference>
<dbReference type="EMBL" id="GL877431">
    <property type="protein sequence ID" value="ELA46842.1"/>
    <property type="molecule type" value="Genomic_DNA"/>
</dbReference>
<dbReference type="Gene3D" id="1.20.930.80">
    <property type="match status" value="1"/>
</dbReference>
<evidence type="ECO:0000256" key="5">
    <source>
        <dbReference type="ARBA" id="ARBA00022723"/>
    </source>
</evidence>
<dbReference type="OMA" id="DAINYWK"/>
<dbReference type="GeneID" id="19879560"/>
<evidence type="ECO:0000256" key="4">
    <source>
        <dbReference type="ARBA" id="ARBA00022705"/>
    </source>
</evidence>
<dbReference type="Pfam" id="PF04104">
    <property type="entry name" value="DNA_primase_lrg"/>
    <property type="match status" value="1"/>
</dbReference>
<dbReference type="RefSeq" id="XP_008074702.1">
    <property type="nucleotide sequence ID" value="XM_008076511.1"/>
</dbReference>
<dbReference type="AlphaFoldDB" id="L2GU19"/>
<evidence type="ECO:0000313" key="10">
    <source>
        <dbReference type="Proteomes" id="UP000011081"/>
    </source>
</evidence>
<keyword evidence="6" id="KW-0408">Iron</keyword>
<evidence type="ECO:0000313" key="9">
    <source>
        <dbReference type="EMBL" id="ELA46842.1"/>
    </source>
</evidence>
<dbReference type="STRING" id="948595.L2GU19"/>
<dbReference type="GO" id="GO:0006270">
    <property type="term" value="P:DNA replication initiation"/>
    <property type="evidence" value="ECO:0007669"/>
    <property type="project" value="TreeGrafter"/>
</dbReference>
<dbReference type="PANTHER" id="PTHR10537:SF3">
    <property type="entry name" value="DNA PRIMASE LARGE SUBUNIT"/>
    <property type="match status" value="1"/>
</dbReference>
<dbReference type="HOGENOM" id="CLU_026253_2_1_1"/>